<evidence type="ECO:0000256" key="2">
    <source>
        <dbReference type="SAM" id="Phobius"/>
    </source>
</evidence>
<proteinExistence type="predicted"/>
<evidence type="ECO:0000256" key="1">
    <source>
        <dbReference type="SAM" id="MobiDB-lite"/>
    </source>
</evidence>
<protein>
    <submittedName>
        <fullName evidence="3">Uncharacterized protein</fullName>
    </submittedName>
</protein>
<feature type="transmembrane region" description="Helical" evidence="2">
    <location>
        <begin position="34"/>
        <end position="52"/>
    </location>
</feature>
<organism evidence="3 4">
    <name type="scientific">Streptomyces macrosporus</name>
    <dbReference type="NCBI Taxonomy" id="44032"/>
    <lineage>
        <taxon>Bacteria</taxon>
        <taxon>Bacillati</taxon>
        <taxon>Actinomycetota</taxon>
        <taxon>Actinomycetes</taxon>
        <taxon>Kitasatosporales</taxon>
        <taxon>Streptomycetaceae</taxon>
        <taxon>Streptomyces</taxon>
    </lineage>
</organism>
<gene>
    <name evidence="3" type="ORF">GCM10010405_25170</name>
</gene>
<dbReference type="RefSeq" id="WP_344322359.1">
    <property type="nucleotide sequence ID" value="NZ_BAAASZ010000020.1"/>
</dbReference>
<reference evidence="3 4" key="1">
    <citation type="journal article" date="2019" name="Int. J. Syst. Evol. Microbiol.">
        <title>The Global Catalogue of Microorganisms (GCM) 10K type strain sequencing project: providing services to taxonomists for standard genome sequencing and annotation.</title>
        <authorList>
            <consortium name="The Broad Institute Genomics Platform"/>
            <consortium name="The Broad Institute Genome Sequencing Center for Infectious Disease"/>
            <person name="Wu L."/>
            <person name="Ma J."/>
        </authorList>
    </citation>
    <scope>NUCLEOTIDE SEQUENCE [LARGE SCALE GENOMIC DNA]</scope>
    <source>
        <strain evidence="3 4">JCM 6305</strain>
    </source>
</reference>
<name>A0ABN3JXE5_9ACTN</name>
<keyword evidence="2" id="KW-0812">Transmembrane</keyword>
<dbReference type="EMBL" id="BAAASZ010000020">
    <property type="protein sequence ID" value="GAA2440763.1"/>
    <property type="molecule type" value="Genomic_DNA"/>
</dbReference>
<keyword evidence="2" id="KW-0472">Membrane</keyword>
<evidence type="ECO:0000313" key="4">
    <source>
        <dbReference type="Proteomes" id="UP001501638"/>
    </source>
</evidence>
<sequence length="88" mass="9356">MIHRISTLISAFGVLAATLLLAGAVREYRAGASALWVGLGVVVLLGAAVALLRDVARGRRGARTRTVPPDPARRDTDGDDPWAPWRTP</sequence>
<comment type="caution">
    <text evidence="3">The sequence shown here is derived from an EMBL/GenBank/DDBJ whole genome shotgun (WGS) entry which is preliminary data.</text>
</comment>
<evidence type="ECO:0000313" key="3">
    <source>
        <dbReference type="EMBL" id="GAA2440763.1"/>
    </source>
</evidence>
<keyword evidence="2" id="KW-1133">Transmembrane helix</keyword>
<accession>A0ABN3JXE5</accession>
<feature type="region of interest" description="Disordered" evidence="1">
    <location>
        <begin position="60"/>
        <end position="88"/>
    </location>
</feature>
<keyword evidence="4" id="KW-1185">Reference proteome</keyword>
<dbReference type="Proteomes" id="UP001501638">
    <property type="component" value="Unassembled WGS sequence"/>
</dbReference>